<dbReference type="EMBL" id="JANFNH010000062">
    <property type="protein sequence ID" value="MCQ4046332.1"/>
    <property type="molecule type" value="Genomic_DNA"/>
</dbReference>
<accession>A0ABT1PLV2</accession>
<dbReference type="Proteomes" id="UP001206206">
    <property type="component" value="Unassembled WGS sequence"/>
</dbReference>
<protein>
    <submittedName>
        <fullName evidence="2">Uncharacterized protein</fullName>
    </submittedName>
</protein>
<feature type="region of interest" description="Disordered" evidence="1">
    <location>
        <begin position="1"/>
        <end position="59"/>
    </location>
</feature>
<comment type="caution">
    <text evidence="2">The sequence shown here is derived from an EMBL/GenBank/DDBJ whole genome shotgun (WGS) entry which is preliminary data.</text>
</comment>
<evidence type="ECO:0000313" key="3">
    <source>
        <dbReference type="Proteomes" id="UP001206206"/>
    </source>
</evidence>
<evidence type="ECO:0000313" key="2">
    <source>
        <dbReference type="EMBL" id="MCQ4046332.1"/>
    </source>
</evidence>
<sequence length="59" mass="5991">VPQPPPPPAPPVRHDDPPPAGPPGGQSAGRGGVCGLGETYGRWAPGSPADRICHQTYGR</sequence>
<gene>
    <name evidence="2" type="ORF">NON19_30860</name>
</gene>
<feature type="compositionally biased region" description="Pro residues" evidence="1">
    <location>
        <begin position="1"/>
        <end position="11"/>
    </location>
</feature>
<feature type="non-terminal residue" evidence="2">
    <location>
        <position position="1"/>
    </location>
</feature>
<keyword evidence="3" id="KW-1185">Reference proteome</keyword>
<reference evidence="2 3" key="1">
    <citation type="submission" date="2022-06" db="EMBL/GenBank/DDBJ databases">
        <title>Draft genome sequence of type strain Streptomyces rubrisoli DSM 42083.</title>
        <authorList>
            <person name="Duangmal K."/>
            <person name="Klaysubun C."/>
        </authorList>
    </citation>
    <scope>NUCLEOTIDE SEQUENCE [LARGE SCALE GENOMIC DNA]</scope>
    <source>
        <strain evidence="2 3">DSM 42083</strain>
    </source>
</reference>
<organism evidence="2 3">
    <name type="scientific">Streptantibioticus rubrisoli</name>
    <dbReference type="NCBI Taxonomy" id="1387313"/>
    <lineage>
        <taxon>Bacteria</taxon>
        <taxon>Bacillati</taxon>
        <taxon>Actinomycetota</taxon>
        <taxon>Actinomycetes</taxon>
        <taxon>Kitasatosporales</taxon>
        <taxon>Streptomycetaceae</taxon>
        <taxon>Streptantibioticus</taxon>
    </lineage>
</organism>
<proteinExistence type="predicted"/>
<evidence type="ECO:0000256" key="1">
    <source>
        <dbReference type="SAM" id="MobiDB-lite"/>
    </source>
</evidence>
<feature type="compositionally biased region" description="Gly residues" evidence="1">
    <location>
        <begin position="23"/>
        <end position="35"/>
    </location>
</feature>
<name>A0ABT1PLV2_9ACTN</name>